<dbReference type="Proteomes" id="UP001146793">
    <property type="component" value="Unassembled WGS sequence"/>
</dbReference>
<proteinExistence type="predicted"/>
<comment type="caution">
    <text evidence="1">The sequence shown here is derived from an EMBL/GenBank/DDBJ whole genome shotgun (WGS) entry which is preliminary data.</text>
</comment>
<gene>
    <name evidence="1" type="ORF">M0812_22296</name>
</gene>
<dbReference type="EMBL" id="JANTQA010000047">
    <property type="protein sequence ID" value="KAJ3433340.1"/>
    <property type="molecule type" value="Genomic_DNA"/>
</dbReference>
<accession>A0AAV7YWV6</accession>
<organism evidence="1 2">
    <name type="scientific">Anaeramoeba flamelloides</name>
    <dbReference type="NCBI Taxonomy" id="1746091"/>
    <lineage>
        <taxon>Eukaryota</taxon>
        <taxon>Metamonada</taxon>
        <taxon>Anaeramoebidae</taxon>
        <taxon>Anaeramoeba</taxon>
    </lineage>
</organism>
<evidence type="ECO:0000313" key="1">
    <source>
        <dbReference type="EMBL" id="KAJ3433340.1"/>
    </source>
</evidence>
<evidence type="ECO:0000313" key="2">
    <source>
        <dbReference type="Proteomes" id="UP001146793"/>
    </source>
</evidence>
<sequence>MIMTNLNFHQRNEIAKLVKYVLPFREPMQLLIQPKITIERQTITLKPKNKNKKQQKITKSDLQHFLNSKPKPKWNQKLEMIKKYNPSLIINYQQSQKNNKQKKSNKNTKIIIHKKTIKLIIDFSICNNQQSNKKITQKKYIDYENSLVKYLRSNGFEKKKLYSKDKLLFQRYQKRHQKGNIINKIKLE</sequence>
<reference evidence="1" key="1">
    <citation type="submission" date="2022-08" db="EMBL/GenBank/DDBJ databases">
        <title>Novel sulphate-reducing endosymbionts in the free-living metamonad Anaeramoeba.</title>
        <authorList>
            <person name="Jerlstrom-Hultqvist J."/>
            <person name="Cepicka I."/>
            <person name="Gallot-Lavallee L."/>
            <person name="Salas-Leiva D."/>
            <person name="Curtis B.A."/>
            <person name="Zahonova K."/>
            <person name="Pipaliya S."/>
            <person name="Dacks J."/>
            <person name="Roger A.J."/>
        </authorList>
    </citation>
    <scope>NUCLEOTIDE SEQUENCE</scope>
    <source>
        <strain evidence="1">Busselton2</strain>
    </source>
</reference>
<protein>
    <submittedName>
        <fullName evidence="1">Uncharacterized protein</fullName>
    </submittedName>
</protein>
<name>A0AAV7YWV6_9EUKA</name>
<dbReference type="AlphaFoldDB" id="A0AAV7YWV6"/>